<dbReference type="PROSITE" id="PS50043">
    <property type="entry name" value="HTH_LUXR_2"/>
    <property type="match status" value="1"/>
</dbReference>
<keyword evidence="1" id="KW-0805">Transcription regulation</keyword>
<dbReference type="PANTHER" id="PTHR44688">
    <property type="entry name" value="DNA-BINDING TRANSCRIPTIONAL ACTIVATOR DEVR_DOSR"/>
    <property type="match status" value="1"/>
</dbReference>
<dbReference type="Gene3D" id="1.10.10.10">
    <property type="entry name" value="Winged helix-like DNA-binding domain superfamily/Winged helix DNA-binding domain"/>
    <property type="match status" value="1"/>
</dbReference>
<evidence type="ECO:0000313" key="7">
    <source>
        <dbReference type="Proteomes" id="UP001596122"/>
    </source>
</evidence>
<organism evidence="6 7">
    <name type="scientific">Aquipuribacter nitratireducens</name>
    <dbReference type="NCBI Taxonomy" id="650104"/>
    <lineage>
        <taxon>Bacteria</taxon>
        <taxon>Bacillati</taxon>
        <taxon>Actinomycetota</taxon>
        <taxon>Actinomycetes</taxon>
        <taxon>Micrococcales</taxon>
        <taxon>Intrasporangiaceae</taxon>
        <taxon>Aquipuribacter</taxon>
    </lineage>
</organism>
<evidence type="ECO:0000256" key="2">
    <source>
        <dbReference type="ARBA" id="ARBA00023125"/>
    </source>
</evidence>
<reference evidence="7" key="1">
    <citation type="journal article" date="2019" name="Int. J. Syst. Evol. Microbiol.">
        <title>The Global Catalogue of Microorganisms (GCM) 10K type strain sequencing project: providing services to taxonomists for standard genome sequencing and annotation.</title>
        <authorList>
            <consortium name="The Broad Institute Genomics Platform"/>
            <consortium name="The Broad Institute Genome Sequencing Center for Infectious Disease"/>
            <person name="Wu L."/>
            <person name="Ma J."/>
        </authorList>
    </citation>
    <scope>NUCLEOTIDE SEQUENCE [LARGE SCALE GENOMIC DNA]</scope>
    <source>
        <strain evidence="7">CCUG 43114</strain>
    </source>
</reference>
<dbReference type="RefSeq" id="WP_340269112.1">
    <property type="nucleotide sequence ID" value="NZ_JBBEOG010000003.1"/>
</dbReference>
<dbReference type="InterPro" id="IPR036388">
    <property type="entry name" value="WH-like_DNA-bd_sf"/>
</dbReference>
<sequence length="878" mass="94245">MPVPVLETKLFAPRRRRSLVPRPGAHDLLTSAVRAEHPLVLVAAPAGFGKTTTVAAWLAALTDSDVDVRTAWLSLDAGDDDPIRFLAHVAATMRRVGLDAGDLATLAAEGSPVQAAAQLVNTVAVEGARTPQRRWVLVLDDYHLVGAAAVHDVVTHLLEHPPPRLHIVVSTRADPPFPLSRLRSRGEMTELRTADLRLTAAEAYDFLHRVMGTPVTPEQSVALTQRTEGWAAGLQLAALSVRGAAETEVDRFVRSFTGSDRFVVDYLLDEVLAKESPDRRELLLLTSVADRLTGSLCDAITGQRTGARTLEQLERDNVFVVPLDTTRTWYRYHHLFAEVLRARLRSDHADLVPGLHRRAGEWFASHGHLPDAVGHALAAGDHVRAARLVELALPEVRRTRQDGLLLQWLAALPRDVVRGNPVLSMFAGWAAMVAGDLDLVARRLDEADEALAAGARDRDVAASWAATDELLAAPATLEVFRASLAQARGDVTGTAHHARLALDLCRSDDHLVRGAASGFVALAAWAEGDARTGLAMFAQAVDSLRAAGNLVDALDGTLVLADIEVAAGRAAPARARLEAALRVATDGSVPGARTAPDLHVALAALALRDGDLDAADSHLASAATLRTQTPRTEARHRFAQVSAEVRAARGDHASALRLLDEAATAYRAGFHPDVHPVAASRVRVLLAAGDLGAAAAVVAARGVTLADDPVHLRLRDHLALVAFHLARARAGLDADLPAAAALLSRLHETAVADGRHGDAREVRDLQDLLGSPPARDGAPDDRSSRDQRDGGLPEPLSARELDVLRLLRGELSGPEIARTLHVSLNTLRTHTRRIYTKLGVSSRAAAVRRAHEVGLLRRPPTPGRTDHQADHQQDHHMW</sequence>
<name>A0ABW0GL98_9MICO</name>
<protein>
    <submittedName>
        <fullName evidence="6">LuxR C-terminal-related transcriptional regulator</fullName>
    </submittedName>
</protein>
<dbReference type="EMBL" id="JBHSLD010000004">
    <property type="protein sequence ID" value="MFC5379890.1"/>
    <property type="molecule type" value="Genomic_DNA"/>
</dbReference>
<dbReference type="Proteomes" id="UP001596122">
    <property type="component" value="Unassembled WGS sequence"/>
</dbReference>
<feature type="compositionally biased region" description="Basic and acidic residues" evidence="4">
    <location>
        <begin position="864"/>
        <end position="878"/>
    </location>
</feature>
<dbReference type="SUPFAM" id="SSF52540">
    <property type="entry name" value="P-loop containing nucleoside triphosphate hydrolases"/>
    <property type="match status" value="1"/>
</dbReference>
<feature type="region of interest" description="Disordered" evidence="4">
    <location>
        <begin position="856"/>
        <end position="878"/>
    </location>
</feature>
<dbReference type="InterPro" id="IPR016032">
    <property type="entry name" value="Sig_transdc_resp-reg_C-effctor"/>
</dbReference>
<dbReference type="Gene3D" id="3.40.50.300">
    <property type="entry name" value="P-loop containing nucleotide triphosphate hydrolases"/>
    <property type="match status" value="1"/>
</dbReference>
<dbReference type="PANTHER" id="PTHR44688:SF16">
    <property type="entry name" value="DNA-BINDING TRANSCRIPTIONAL ACTIVATOR DEVR_DOSR"/>
    <property type="match status" value="1"/>
</dbReference>
<dbReference type="Gene3D" id="1.25.40.10">
    <property type="entry name" value="Tetratricopeptide repeat domain"/>
    <property type="match status" value="1"/>
</dbReference>
<dbReference type="CDD" id="cd06170">
    <property type="entry name" value="LuxR_C_like"/>
    <property type="match status" value="1"/>
</dbReference>
<evidence type="ECO:0000313" key="6">
    <source>
        <dbReference type="EMBL" id="MFC5379890.1"/>
    </source>
</evidence>
<dbReference type="InterPro" id="IPR041617">
    <property type="entry name" value="TPR_MalT"/>
</dbReference>
<dbReference type="InterPro" id="IPR000792">
    <property type="entry name" value="Tscrpt_reg_LuxR_C"/>
</dbReference>
<gene>
    <name evidence="6" type="ORF">ACFPJ6_03695</name>
</gene>
<evidence type="ECO:0000256" key="1">
    <source>
        <dbReference type="ARBA" id="ARBA00023015"/>
    </source>
</evidence>
<keyword evidence="7" id="KW-1185">Reference proteome</keyword>
<dbReference type="InterPro" id="IPR027417">
    <property type="entry name" value="P-loop_NTPase"/>
</dbReference>
<dbReference type="Pfam" id="PF00196">
    <property type="entry name" value="GerE"/>
    <property type="match status" value="1"/>
</dbReference>
<keyword evidence="2" id="KW-0238">DNA-binding</keyword>
<keyword evidence="3" id="KW-0804">Transcription</keyword>
<feature type="region of interest" description="Disordered" evidence="4">
    <location>
        <begin position="765"/>
        <end position="795"/>
    </location>
</feature>
<dbReference type="InterPro" id="IPR011990">
    <property type="entry name" value="TPR-like_helical_dom_sf"/>
</dbReference>
<evidence type="ECO:0000256" key="4">
    <source>
        <dbReference type="SAM" id="MobiDB-lite"/>
    </source>
</evidence>
<dbReference type="SMART" id="SM00421">
    <property type="entry name" value="HTH_LUXR"/>
    <property type="match status" value="1"/>
</dbReference>
<dbReference type="Pfam" id="PF17874">
    <property type="entry name" value="TPR_MalT"/>
    <property type="match status" value="1"/>
</dbReference>
<dbReference type="Pfam" id="PF25873">
    <property type="entry name" value="WHD_MalT"/>
    <property type="match status" value="1"/>
</dbReference>
<dbReference type="SUPFAM" id="SSF46894">
    <property type="entry name" value="C-terminal effector domain of the bipartite response regulators"/>
    <property type="match status" value="1"/>
</dbReference>
<feature type="domain" description="HTH luxR-type" evidence="5">
    <location>
        <begin position="789"/>
        <end position="854"/>
    </location>
</feature>
<feature type="compositionally biased region" description="Basic and acidic residues" evidence="4">
    <location>
        <begin position="777"/>
        <end position="795"/>
    </location>
</feature>
<evidence type="ECO:0000259" key="5">
    <source>
        <dbReference type="PROSITE" id="PS50043"/>
    </source>
</evidence>
<proteinExistence type="predicted"/>
<dbReference type="InterPro" id="IPR059106">
    <property type="entry name" value="WHD_MalT"/>
</dbReference>
<comment type="caution">
    <text evidence="6">The sequence shown here is derived from an EMBL/GenBank/DDBJ whole genome shotgun (WGS) entry which is preliminary data.</text>
</comment>
<accession>A0ABW0GL98</accession>
<evidence type="ECO:0000256" key="3">
    <source>
        <dbReference type="ARBA" id="ARBA00023163"/>
    </source>
</evidence>